<dbReference type="GO" id="GO:0000398">
    <property type="term" value="P:mRNA splicing, via spliceosome"/>
    <property type="evidence" value="ECO:0007669"/>
    <property type="project" value="InterPro"/>
</dbReference>
<reference evidence="11" key="1">
    <citation type="submission" date="2021-01" db="EMBL/GenBank/DDBJ databases">
        <authorList>
            <person name="Corre E."/>
            <person name="Pelletier E."/>
            <person name="Niang G."/>
            <person name="Scheremetjew M."/>
            <person name="Finn R."/>
            <person name="Kale V."/>
            <person name="Holt S."/>
            <person name="Cochrane G."/>
            <person name="Meng A."/>
            <person name="Brown T."/>
            <person name="Cohen L."/>
        </authorList>
    </citation>
    <scope>NUCLEOTIDE SEQUENCE</scope>
    <source>
        <strain evidence="11">CCMP2877</strain>
    </source>
</reference>
<feature type="compositionally biased region" description="Basic residues" evidence="10">
    <location>
        <begin position="65"/>
        <end position="76"/>
    </location>
</feature>
<dbReference type="PRINTS" id="PR00320">
    <property type="entry name" value="GPROTEINBRPT"/>
</dbReference>
<proteinExistence type="predicted"/>
<dbReference type="CDD" id="cd00200">
    <property type="entry name" value="WD40"/>
    <property type="match status" value="1"/>
</dbReference>
<dbReference type="EMBL" id="HBGJ01003125">
    <property type="protein sequence ID" value="CAD9243658.1"/>
    <property type="molecule type" value="Transcribed_RNA"/>
</dbReference>
<name>A0A7S1XL46_9STRA</name>
<keyword evidence="6" id="KW-0508">mRNA splicing</keyword>
<comment type="subcellular location">
    <subcellularLocation>
        <location evidence="1">Nucleus</location>
    </subcellularLocation>
</comment>
<dbReference type="SUPFAM" id="SSF50978">
    <property type="entry name" value="WD40 repeat-like"/>
    <property type="match status" value="1"/>
</dbReference>
<gene>
    <name evidence="11" type="ORF">PPAR1163_LOCUS2004</name>
</gene>
<protein>
    <recommendedName>
        <fullName evidence="8">Pre-mRNA-processing factor 17</fullName>
    </recommendedName>
</protein>
<feature type="repeat" description="WD" evidence="9">
    <location>
        <begin position="254"/>
        <end position="286"/>
    </location>
</feature>
<accession>A0A7S1XL46</accession>
<dbReference type="InterPro" id="IPR015943">
    <property type="entry name" value="WD40/YVTN_repeat-like_dom_sf"/>
</dbReference>
<dbReference type="InterPro" id="IPR020472">
    <property type="entry name" value="WD40_PAC1"/>
</dbReference>
<evidence type="ECO:0000256" key="3">
    <source>
        <dbReference type="ARBA" id="ARBA00022664"/>
    </source>
</evidence>
<dbReference type="SMART" id="SM00320">
    <property type="entry name" value="WD40"/>
    <property type="match status" value="6"/>
</dbReference>
<evidence type="ECO:0000256" key="7">
    <source>
        <dbReference type="ARBA" id="ARBA00023242"/>
    </source>
</evidence>
<keyword evidence="2 9" id="KW-0853">WD repeat</keyword>
<evidence type="ECO:0000256" key="4">
    <source>
        <dbReference type="ARBA" id="ARBA00022728"/>
    </source>
</evidence>
<feature type="region of interest" description="Disordered" evidence="10">
    <location>
        <begin position="1"/>
        <end position="113"/>
    </location>
</feature>
<feature type="repeat" description="WD" evidence="9">
    <location>
        <begin position="170"/>
        <end position="211"/>
    </location>
</feature>
<feature type="compositionally biased region" description="Acidic residues" evidence="10">
    <location>
        <begin position="35"/>
        <end position="45"/>
    </location>
</feature>
<dbReference type="GO" id="GO:0071013">
    <property type="term" value="C:catalytic step 2 spliceosome"/>
    <property type="evidence" value="ECO:0007669"/>
    <property type="project" value="InterPro"/>
</dbReference>
<evidence type="ECO:0000313" key="11">
    <source>
        <dbReference type="EMBL" id="CAD9243658.1"/>
    </source>
</evidence>
<dbReference type="PROSITE" id="PS50082">
    <property type="entry name" value="WD_REPEATS_2"/>
    <property type="match status" value="4"/>
</dbReference>
<feature type="repeat" description="WD" evidence="9">
    <location>
        <begin position="412"/>
        <end position="425"/>
    </location>
</feature>
<dbReference type="InterPro" id="IPR036322">
    <property type="entry name" value="WD40_repeat_dom_sf"/>
</dbReference>
<evidence type="ECO:0000256" key="5">
    <source>
        <dbReference type="ARBA" id="ARBA00022737"/>
    </source>
</evidence>
<dbReference type="Pfam" id="PF00400">
    <property type="entry name" value="WD40"/>
    <property type="match status" value="5"/>
</dbReference>
<evidence type="ECO:0000256" key="9">
    <source>
        <dbReference type="PROSITE-ProRule" id="PRU00221"/>
    </source>
</evidence>
<dbReference type="FunFam" id="2.130.10.10:FF:000034">
    <property type="entry name" value="Pre-mRNA-processing factor 17, putative"/>
    <property type="match status" value="1"/>
</dbReference>
<keyword evidence="7" id="KW-0539">Nucleus</keyword>
<dbReference type="AlphaFoldDB" id="A0A7S1XL46"/>
<dbReference type="PANTHER" id="PTHR43979">
    <property type="entry name" value="PRE-MRNA-PROCESSING FACTOR 17"/>
    <property type="match status" value="1"/>
</dbReference>
<dbReference type="GO" id="GO:0003729">
    <property type="term" value="F:mRNA binding"/>
    <property type="evidence" value="ECO:0007669"/>
    <property type="project" value="TreeGrafter"/>
</dbReference>
<sequence length="425" mass="47748">MAEVAKEEQGGAYLGIGPWAGAEAQAKKKKKTEEGEGAEGEEGEGVAERKGRTEEEDFDQLVERKRSHLLPPRHNRNTAAAAASSTFHGDAERDYQGRSWTAPPPGLRPDEDGDHPAYLPKRCIQTWSGHNKVNRVKWAPRYGHLLLSAGMDGKAKIWDAYKDKKCMRSYEGHSLGVKDVDWVPEGTHFLTTSFDRFIRLWDVETGAATQTFTNRKMAYCVRVHPEETNNFLAACSDNKIVQYDLRTGDVVQEYNYHLEAVNSVCYVDGNRRFISTSDDKKVLVWEWGLPVPMKYISEPDMFSIQSTALHPSGGFWVGQSMNNEVVVYQAKDKFKQVGRKAFRGLVNAGYAINMSFSPNGKFLASGDGEGRLMFYDFRSTKGVKRFRAHDGASADEGVCMDAQWHPLEPSWVASCGWDGKIKLWD</sequence>
<evidence type="ECO:0000256" key="10">
    <source>
        <dbReference type="SAM" id="MobiDB-lite"/>
    </source>
</evidence>
<keyword evidence="5" id="KW-0677">Repeat</keyword>
<dbReference type="InterPro" id="IPR032847">
    <property type="entry name" value="PRPF17"/>
</dbReference>
<evidence type="ECO:0000256" key="1">
    <source>
        <dbReference type="ARBA" id="ARBA00004123"/>
    </source>
</evidence>
<dbReference type="InterPro" id="IPR001680">
    <property type="entry name" value="WD40_rpt"/>
</dbReference>
<dbReference type="Gene3D" id="2.130.10.10">
    <property type="entry name" value="YVTN repeat-like/Quinoprotein amine dehydrogenase"/>
    <property type="match status" value="1"/>
</dbReference>
<keyword evidence="4" id="KW-0747">Spliceosome</keyword>
<dbReference type="PROSITE" id="PS50294">
    <property type="entry name" value="WD_REPEATS_REGION"/>
    <property type="match status" value="1"/>
</dbReference>
<dbReference type="PANTHER" id="PTHR43979:SF1">
    <property type="entry name" value="PRE-MRNA-PROCESSING FACTOR 17"/>
    <property type="match status" value="1"/>
</dbReference>
<evidence type="ECO:0000256" key="2">
    <source>
        <dbReference type="ARBA" id="ARBA00022574"/>
    </source>
</evidence>
<evidence type="ECO:0000256" key="8">
    <source>
        <dbReference type="ARBA" id="ARBA00068146"/>
    </source>
</evidence>
<organism evidence="11">
    <name type="scientific">Phaeomonas parva</name>
    <dbReference type="NCBI Taxonomy" id="124430"/>
    <lineage>
        <taxon>Eukaryota</taxon>
        <taxon>Sar</taxon>
        <taxon>Stramenopiles</taxon>
        <taxon>Ochrophyta</taxon>
        <taxon>Pinguiophyceae</taxon>
        <taxon>Pinguiochrysidales</taxon>
        <taxon>Pinguiochrysidaceae</taxon>
        <taxon>Phaeomonas</taxon>
    </lineage>
</organism>
<feature type="repeat" description="WD" evidence="9">
    <location>
        <begin position="133"/>
        <end position="159"/>
    </location>
</feature>
<evidence type="ECO:0000256" key="6">
    <source>
        <dbReference type="ARBA" id="ARBA00023187"/>
    </source>
</evidence>
<keyword evidence="3" id="KW-0507">mRNA processing</keyword>